<gene>
    <name evidence="3" type="ORF">GBZ86_14735</name>
</gene>
<organism evidence="3 4">
    <name type="scientific">Clostridium tarantellae</name>
    <dbReference type="NCBI Taxonomy" id="39493"/>
    <lineage>
        <taxon>Bacteria</taxon>
        <taxon>Bacillati</taxon>
        <taxon>Bacillota</taxon>
        <taxon>Clostridia</taxon>
        <taxon>Eubacteriales</taxon>
        <taxon>Clostridiaceae</taxon>
        <taxon>Clostridium</taxon>
    </lineage>
</organism>
<dbReference type="PROSITE" id="PS51898">
    <property type="entry name" value="TYR_RECOMBINASE"/>
    <property type="match status" value="1"/>
</dbReference>
<proteinExistence type="predicted"/>
<dbReference type="GO" id="GO:0015074">
    <property type="term" value="P:DNA integration"/>
    <property type="evidence" value="ECO:0007669"/>
    <property type="project" value="InterPro"/>
</dbReference>
<dbReference type="SUPFAM" id="SSF56349">
    <property type="entry name" value="DNA breaking-rejoining enzymes"/>
    <property type="match status" value="1"/>
</dbReference>
<dbReference type="Proteomes" id="UP000430345">
    <property type="component" value="Unassembled WGS sequence"/>
</dbReference>
<dbReference type="InterPro" id="IPR011010">
    <property type="entry name" value="DNA_brk_join_enz"/>
</dbReference>
<evidence type="ECO:0000313" key="3">
    <source>
        <dbReference type="EMBL" id="MPQ44983.1"/>
    </source>
</evidence>
<keyword evidence="4" id="KW-1185">Reference proteome</keyword>
<keyword evidence="1" id="KW-0233">DNA recombination</keyword>
<dbReference type="OrthoDB" id="87056at2"/>
<dbReference type="PANTHER" id="PTHR30349:SF82">
    <property type="entry name" value="INTEGRASE_RECOMBINASE YOEC-RELATED"/>
    <property type="match status" value="1"/>
</dbReference>
<accession>A0A6I1MQ87</accession>
<dbReference type="AlphaFoldDB" id="A0A6I1MQ87"/>
<dbReference type="RefSeq" id="WP_152891904.1">
    <property type="nucleotide sequence ID" value="NZ_WHJC01000383.1"/>
</dbReference>
<feature type="domain" description="Tyr recombinase" evidence="2">
    <location>
        <begin position="49"/>
        <end position="231"/>
    </location>
</feature>
<comment type="caution">
    <text evidence="3">The sequence shown here is derived from an EMBL/GenBank/DDBJ whole genome shotgun (WGS) entry which is preliminary data.</text>
</comment>
<dbReference type="InterPro" id="IPR050090">
    <property type="entry name" value="Tyrosine_recombinase_XerCD"/>
</dbReference>
<dbReference type="PANTHER" id="PTHR30349">
    <property type="entry name" value="PHAGE INTEGRASE-RELATED"/>
    <property type="match status" value="1"/>
</dbReference>
<name>A0A6I1MQ87_9CLOT</name>
<protein>
    <submittedName>
        <fullName evidence="3">Tyrosine-type recombinase/integrase</fullName>
    </submittedName>
</protein>
<dbReference type="EMBL" id="WHJC01000383">
    <property type="protein sequence ID" value="MPQ44983.1"/>
    <property type="molecule type" value="Genomic_DNA"/>
</dbReference>
<evidence type="ECO:0000313" key="4">
    <source>
        <dbReference type="Proteomes" id="UP000430345"/>
    </source>
</evidence>
<dbReference type="InterPro" id="IPR013762">
    <property type="entry name" value="Integrase-like_cat_sf"/>
</dbReference>
<dbReference type="InterPro" id="IPR002104">
    <property type="entry name" value="Integrase_catalytic"/>
</dbReference>
<reference evidence="3 4" key="1">
    <citation type="submission" date="2019-10" db="EMBL/GenBank/DDBJ databases">
        <title>The Genome Sequence of Clostridium tarantellae Isolated from Fish Brain.</title>
        <authorList>
            <person name="Bano L."/>
            <person name="Kiel M."/>
            <person name="Sales G."/>
            <person name="Doxey A.C."/>
            <person name="Mansfield M.J."/>
            <person name="Schiavone M."/>
            <person name="Rossetto O."/>
            <person name="Pirazzini M."/>
            <person name="Dobrindt U."/>
            <person name="Montecucco C."/>
        </authorList>
    </citation>
    <scope>NUCLEOTIDE SEQUENCE [LARGE SCALE GENOMIC DNA]</scope>
    <source>
        <strain evidence="3 4">DSM 3997</strain>
    </source>
</reference>
<dbReference type="Gene3D" id="1.10.443.10">
    <property type="entry name" value="Intergrase catalytic core"/>
    <property type="match status" value="1"/>
</dbReference>
<dbReference type="GO" id="GO:0003677">
    <property type="term" value="F:DNA binding"/>
    <property type="evidence" value="ECO:0007669"/>
    <property type="project" value="InterPro"/>
</dbReference>
<evidence type="ECO:0000259" key="2">
    <source>
        <dbReference type="PROSITE" id="PS51898"/>
    </source>
</evidence>
<dbReference type="GO" id="GO:0006310">
    <property type="term" value="P:DNA recombination"/>
    <property type="evidence" value="ECO:0007669"/>
    <property type="project" value="UniProtKB-KW"/>
</dbReference>
<dbReference type="Pfam" id="PF00589">
    <property type="entry name" value="Phage_integrase"/>
    <property type="match status" value="1"/>
</dbReference>
<evidence type="ECO:0000256" key="1">
    <source>
        <dbReference type="ARBA" id="ARBA00023172"/>
    </source>
</evidence>
<sequence>MENNVLYTENLINLLRNLNEDEIEKLLKEIKSKDFTENLAPVKRKKASKSTRPLEKKEFEQIIKLISQGFEYEANNKKRKFRSNPPLAFILTLQATLGLRISDVIELKVSHFMKDKIELYEKKTNKLQYKKIAKNISDMVFNYALEQGLKKSDKLINVKIRNIQQQLKIVTTYLGLNNISTHSFRKMYAVHVYEETQGDIELLKELLNHSSIAVTQKYIRVNQDKIDEVSESIDFTYAFKNII</sequence>